<gene>
    <name evidence="10" type="primary">LOC100903957</name>
</gene>
<dbReference type="PROSITE" id="PS51233">
    <property type="entry name" value="VWFD"/>
    <property type="match status" value="1"/>
</dbReference>
<evidence type="ECO:0000256" key="6">
    <source>
        <dbReference type="SAM" id="SignalP"/>
    </source>
</evidence>
<protein>
    <submittedName>
        <fullName evidence="10">Vitellogenin-2</fullName>
    </submittedName>
</protein>
<feature type="disulfide bond" evidence="5">
    <location>
        <begin position="219"/>
        <end position="222"/>
    </location>
</feature>
<feature type="domain" description="VWFD" evidence="8">
    <location>
        <begin position="1368"/>
        <end position="1547"/>
    </location>
</feature>
<evidence type="ECO:0000259" key="7">
    <source>
        <dbReference type="PROSITE" id="PS51211"/>
    </source>
</evidence>
<evidence type="ECO:0000313" key="9">
    <source>
        <dbReference type="Proteomes" id="UP000694867"/>
    </source>
</evidence>
<dbReference type="InterPro" id="IPR015816">
    <property type="entry name" value="Vitellinogen_b-sht_N"/>
</dbReference>
<evidence type="ECO:0000256" key="3">
    <source>
        <dbReference type="ARBA" id="ARBA00023157"/>
    </source>
</evidence>
<dbReference type="KEGG" id="goe:100903957"/>
<dbReference type="InterPro" id="IPR011030">
    <property type="entry name" value="Lipovitellin_superhlx_dom"/>
</dbReference>
<keyword evidence="1 6" id="KW-0732">Signal</keyword>
<dbReference type="PROSITE" id="PS51257">
    <property type="entry name" value="PROKAR_LIPOPROTEIN"/>
    <property type="match status" value="1"/>
</dbReference>
<comment type="caution">
    <text evidence="5">Lacks conserved residue(s) required for the propagation of feature annotation.</text>
</comment>
<feature type="domain" description="Vitellogenin" evidence="7">
    <location>
        <begin position="23"/>
        <end position="708"/>
    </location>
</feature>
<keyword evidence="3 5" id="KW-1015">Disulfide bond</keyword>
<dbReference type="SUPFAM" id="SSF56968">
    <property type="entry name" value="Lipovitellin-phosvitin complex, beta-sheet shell regions"/>
    <property type="match status" value="2"/>
</dbReference>
<keyword evidence="9" id="KW-1185">Reference proteome</keyword>
<evidence type="ECO:0000256" key="2">
    <source>
        <dbReference type="ARBA" id="ARBA00022761"/>
    </source>
</evidence>
<dbReference type="InterPro" id="IPR050733">
    <property type="entry name" value="Vitellogenin/Apolipophorin"/>
</dbReference>
<sequence length="1561" mass="176923">MAKLMTSLVVLLGFSCFAFCNGFEVGKEYEYAYGGNMVHLASQMPTQNTGFAFRSNVRVQRVDEFSYALKIENFDVSFANNRESKMWYHGDDLKYERSPDLSAVLERPFVMRFAEDSAKPGTYKFQQLEVPAKDPLWSLNLKKGLASFVNFNLPLNDAQTYRSHESTIHGDCNAYWTLDHNPHWTNPSAKVINLTRVINFDECVTVPYKVYGSLKASMCSTCEDTMTHPLETRTRTTYSLVSKTGNRSDSILEHAVDYSKLHHAPYTENGNMAKVLTKQEVRLKSTKDVSEKLEIAGDKQVYQTLNMELAKDRSIRRKVDMKAADSIAQDWGKQGSAEHVIKEMEKLASAKVPTEPYKAPGSFDEAVVSINLLDYIGTEKVFEALVATAPEGKRLKMQKLFVEVVAASGHNAGTLLLIEKFKSGEIDTRFVESFLGGFQVGQTEITEAALNTLLDFCNSGLMQRFDQERNKCLLTYSSMISEACRFPEIAPRFNIPECSGEELQKSAFRKLIPEYETAKGDINHFRLFVNVAANLATRESAEFLLRVIGDDTVDSLTKMDAAHGLEKILPRHREIIQEKMLGIYMNREQATDLRILSAMILFKSKPSLSLLQAVTLYLMQEKNDQVRSFLVSMIKEIDSNDYPCFRALRQDIRYIAPIVADFLPSEWKRKDFLTSYMKLSSFYDSKYDMGSHSKFSMVMGDSYVPREVTYSMSQYFANFLFESVNIAVRQQGMDSLTDHFFGPRSMGTTLGSNLWHVGGGRRLTRRSAESVRQKMEEIDSTMKIKSKRYEPKQLEITLGAFGHTLDVISLNESHLSAFMSPEYAPGTLLNHLLSTDVEDVSHSNLRDFALVMPTSFGIPVWLEVMMPTATYLKREKSSFSIDKTGTMKLKLNQHFIVEGFLTETMGIEFMGFNRNLGVGFDKNFRINAPLNLDIDWNIASGKLTINEDVKLPNDFLRYSFVPYTVLRDSRNASDHGALNLYKDGELAKFEKVTALGGVSMKTKGKTLPTDSFSPKHFLGWIFDNKLSKKINELLCNPEWMPRELEVSFEQPENAVLKGQTLSIKHKMTPPSKAEKAKSLFTEHSEDLTDSFTHVIQVIQVLRGEPEKQSELEVRYSYTPKRDHQWLHVFFAGESFSGKPKKMCWASKIQRTQTDWSKRSAAEIDRINADQNIRVITDIRYGEECDPKSTIRLNMMYEHSEEQKQWLKQLATGDSGSRVHGLENPYVKNYKACVGGLTKGMVLPIACHKFMVHSSQLNQLTVKISGADSMRLEDSPFITGAPGFMVSKLGRHLGSLEHLPAPRNEIFIKSVVREPCIDQRVADVEMEALHYKLLFENLPVSWGAHWAPRTATHMGTSNLQSYFRKYYNRYCDHQLKGVRTFDRVMYKVPETTCWKILTEDCSEQKIFSLLTRTTTKGDKDIQLLLNTHEIEITYPGDGIQLKIDGADQGALTEDEPKVVENEDGILEFAVVAAGPVVIINAPIYGLYIVSHTSSVFVQAAPFYRGKLCGLCGNFDLNAQNDFHTTDGCQHHTEWSFAQNFVIPDSECRVPARANSTEKSNCV</sequence>
<evidence type="ECO:0000259" key="8">
    <source>
        <dbReference type="PROSITE" id="PS51233"/>
    </source>
</evidence>
<dbReference type="PROSITE" id="PS51211">
    <property type="entry name" value="VITELLOGENIN"/>
    <property type="match status" value="1"/>
</dbReference>
<dbReference type="SMART" id="SM00638">
    <property type="entry name" value="LPD_N"/>
    <property type="match status" value="1"/>
</dbReference>
<dbReference type="SUPFAM" id="SSF48431">
    <property type="entry name" value="Lipovitellin-phosvitin complex, superhelical domain"/>
    <property type="match status" value="1"/>
</dbReference>
<dbReference type="GO" id="GO:0005319">
    <property type="term" value="F:lipid transporter activity"/>
    <property type="evidence" value="ECO:0007669"/>
    <property type="project" value="InterPro"/>
</dbReference>
<keyword evidence="2" id="KW-0758">Storage protein</keyword>
<dbReference type="Pfam" id="PF09172">
    <property type="entry name" value="Vit_open_b-sht"/>
    <property type="match status" value="1"/>
</dbReference>
<dbReference type="PANTHER" id="PTHR23345:SF15">
    <property type="entry name" value="VITELLOGENIN 1-RELATED"/>
    <property type="match status" value="1"/>
</dbReference>
<dbReference type="InterPro" id="IPR015255">
    <property type="entry name" value="Vitellinogen_open_b-sht"/>
</dbReference>
<organism evidence="9 10">
    <name type="scientific">Galendromus occidentalis</name>
    <name type="common">western predatory mite</name>
    <dbReference type="NCBI Taxonomy" id="34638"/>
    <lineage>
        <taxon>Eukaryota</taxon>
        <taxon>Metazoa</taxon>
        <taxon>Ecdysozoa</taxon>
        <taxon>Arthropoda</taxon>
        <taxon>Chelicerata</taxon>
        <taxon>Arachnida</taxon>
        <taxon>Acari</taxon>
        <taxon>Parasitiformes</taxon>
        <taxon>Mesostigmata</taxon>
        <taxon>Gamasina</taxon>
        <taxon>Phytoseioidea</taxon>
        <taxon>Phytoseiidae</taxon>
        <taxon>Typhlodrominae</taxon>
        <taxon>Galendromus</taxon>
    </lineage>
</organism>
<evidence type="ECO:0000256" key="1">
    <source>
        <dbReference type="ARBA" id="ARBA00022729"/>
    </source>
</evidence>
<accession>A0AAJ7SH39</accession>
<dbReference type="Proteomes" id="UP000694867">
    <property type="component" value="Unplaced"/>
</dbReference>
<dbReference type="InterPro" id="IPR001846">
    <property type="entry name" value="VWF_type-D"/>
</dbReference>
<proteinExistence type="predicted"/>
<evidence type="ECO:0000256" key="4">
    <source>
        <dbReference type="ARBA" id="ARBA00023180"/>
    </source>
</evidence>
<dbReference type="GO" id="GO:0045735">
    <property type="term" value="F:nutrient reservoir activity"/>
    <property type="evidence" value="ECO:0007669"/>
    <property type="project" value="UniProtKB-KW"/>
</dbReference>
<feature type="chain" id="PRO_5042462042" evidence="6">
    <location>
        <begin position="23"/>
        <end position="1561"/>
    </location>
</feature>
<dbReference type="Pfam" id="PF01347">
    <property type="entry name" value="Vitellogenin_N"/>
    <property type="match status" value="1"/>
</dbReference>
<dbReference type="RefSeq" id="XP_028968525.1">
    <property type="nucleotide sequence ID" value="XM_029112692.1"/>
</dbReference>
<dbReference type="SMART" id="SM01169">
    <property type="entry name" value="DUF1943"/>
    <property type="match status" value="1"/>
</dbReference>
<name>A0AAJ7SH39_9ACAR</name>
<feature type="signal peptide" evidence="6">
    <location>
        <begin position="1"/>
        <end position="22"/>
    </location>
</feature>
<dbReference type="SMART" id="SM00216">
    <property type="entry name" value="VWD"/>
    <property type="match status" value="1"/>
</dbReference>
<dbReference type="Pfam" id="PF00094">
    <property type="entry name" value="VWD"/>
    <property type="match status" value="1"/>
</dbReference>
<dbReference type="InterPro" id="IPR001747">
    <property type="entry name" value="Vitellogenin_N"/>
</dbReference>
<dbReference type="Gene3D" id="2.30.230.10">
    <property type="entry name" value="Lipovitellin, beta-sheet shell regions, chain A"/>
    <property type="match status" value="1"/>
</dbReference>
<reference evidence="10" key="1">
    <citation type="submission" date="2025-08" db="UniProtKB">
        <authorList>
            <consortium name="RefSeq"/>
        </authorList>
    </citation>
    <scope>IDENTIFICATION</scope>
</reference>
<keyword evidence="4" id="KW-0325">Glycoprotein</keyword>
<evidence type="ECO:0000313" key="10">
    <source>
        <dbReference type="RefSeq" id="XP_028968525.1"/>
    </source>
</evidence>
<dbReference type="PANTHER" id="PTHR23345">
    <property type="entry name" value="VITELLOGENIN-RELATED"/>
    <property type="match status" value="1"/>
</dbReference>
<dbReference type="GeneID" id="100903957"/>
<dbReference type="InterPro" id="IPR015819">
    <property type="entry name" value="Lipid_transp_b-sht_shell"/>
</dbReference>
<evidence type="ECO:0000256" key="5">
    <source>
        <dbReference type="PROSITE-ProRule" id="PRU00557"/>
    </source>
</evidence>
<dbReference type="Gene3D" id="1.25.10.20">
    <property type="entry name" value="Vitellinogen, superhelical"/>
    <property type="match status" value="1"/>
</dbReference>